<reference evidence="8 9" key="1">
    <citation type="journal article" date="2018" name="Evol. Lett.">
        <title>Horizontal gene cluster transfer increased hallucinogenic mushroom diversity.</title>
        <authorList>
            <person name="Reynolds H.T."/>
            <person name="Vijayakumar V."/>
            <person name="Gluck-Thaler E."/>
            <person name="Korotkin H.B."/>
            <person name="Matheny P.B."/>
            <person name="Slot J.C."/>
        </authorList>
    </citation>
    <scope>NUCLEOTIDE SEQUENCE [LARGE SCALE GENOMIC DNA]</scope>
    <source>
        <strain evidence="8 9">SRW20</strain>
    </source>
</reference>
<dbReference type="GO" id="GO:0000724">
    <property type="term" value="P:double-strand break repair via homologous recombination"/>
    <property type="evidence" value="ECO:0007669"/>
    <property type="project" value="TreeGrafter"/>
</dbReference>
<dbReference type="SUPFAM" id="SSF52540">
    <property type="entry name" value="P-loop containing nucleoside triphosphate hydrolases"/>
    <property type="match status" value="1"/>
</dbReference>
<dbReference type="EMBL" id="NHYE01003773">
    <property type="protein sequence ID" value="PPQ87778.1"/>
    <property type="molecule type" value="Genomic_DNA"/>
</dbReference>
<proteinExistence type="inferred from homology"/>
<feature type="region of interest" description="Disordered" evidence="6">
    <location>
        <begin position="1"/>
        <end position="63"/>
    </location>
</feature>
<dbReference type="STRING" id="231916.A0A409XAF3"/>
<feature type="compositionally biased region" description="Low complexity" evidence="6">
    <location>
        <begin position="46"/>
        <end position="63"/>
    </location>
</feature>
<gene>
    <name evidence="8" type="ORF">CVT26_007753</name>
</gene>
<protein>
    <recommendedName>
        <fullName evidence="5">DNA 3'-5' helicase</fullName>
        <ecNumber evidence="5">5.6.2.4</ecNumber>
    </recommendedName>
</protein>
<dbReference type="GO" id="GO:0009378">
    <property type="term" value="F:four-way junction helicase activity"/>
    <property type="evidence" value="ECO:0007669"/>
    <property type="project" value="TreeGrafter"/>
</dbReference>
<dbReference type="Proteomes" id="UP000284706">
    <property type="component" value="Unassembled WGS sequence"/>
</dbReference>
<dbReference type="InParanoid" id="A0A409XAF3"/>
<dbReference type="GO" id="GO:0005694">
    <property type="term" value="C:chromosome"/>
    <property type="evidence" value="ECO:0007669"/>
    <property type="project" value="TreeGrafter"/>
</dbReference>
<keyword evidence="2" id="KW-0238">DNA-binding</keyword>
<evidence type="ECO:0000256" key="5">
    <source>
        <dbReference type="ARBA" id="ARBA00034808"/>
    </source>
</evidence>
<keyword evidence="3" id="KW-0413">Isomerase</keyword>
<name>A0A409XAF3_9AGAR</name>
<comment type="similarity">
    <text evidence="1">Belongs to the helicase family. RecQ subfamily.</text>
</comment>
<evidence type="ECO:0000313" key="9">
    <source>
        <dbReference type="Proteomes" id="UP000284706"/>
    </source>
</evidence>
<evidence type="ECO:0000256" key="1">
    <source>
        <dbReference type="ARBA" id="ARBA00005446"/>
    </source>
</evidence>
<comment type="caution">
    <text evidence="8">The sequence shown here is derived from an EMBL/GenBank/DDBJ whole genome shotgun (WGS) entry which is preliminary data.</text>
</comment>
<organism evidence="8 9">
    <name type="scientific">Gymnopilus dilepis</name>
    <dbReference type="NCBI Taxonomy" id="231916"/>
    <lineage>
        <taxon>Eukaryota</taxon>
        <taxon>Fungi</taxon>
        <taxon>Dikarya</taxon>
        <taxon>Basidiomycota</taxon>
        <taxon>Agaricomycotina</taxon>
        <taxon>Agaricomycetes</taxon>
        <taxon>Agaricomycetidae</taxon>
        <taxon>Agaricales</taxon>
        <taxon>Agaricineae</taxon>
        <taxon>Hymenogastraceae</taxon>
        <taxon>Gymnopilus</taxon>
    </lineage>
</organism>
<dbReference type="InterPro" id="IPR027417">
    <property type="entry name" value="P-loop_NTPase"/>
</dbReference>
<keyword evidence="9" id="KW-1185">Reference proteome</keyword>
<feature type="compositionally biased region" description="Polar residues" evidence="6">
    <location>
        <begin position="1"/>
        <end position="23"/>
    </location>
</feature>
<evidence type="ECO:0000256" key="2">
    <source>
        <dbReference type="ARBA" id="ARBA00023125"/>
    </source>
</evidence>
<dbReference type="OrthoDB" id="2499463at2759"/>
<sequence length="316" mass="35740">MSSSNVFSNTSTLPTSVSQPTTPSKRREASFTPHTPFTARRDHSPSIRNPPSTPSRPTTLLTNAQTPRRTLVLILARQATEKGINALVINEDTTKTAHLWKDIRTTAAMVYMSPEMALAESFHKLWKDSRFRNRLTAVVVDETHCIDEWGGDDFRPLYRKLSTLRSYTGYEVPIVSCTATARTSTFDLIWNTLGYGHRPFWGIDVGTDRPNITRPYSDPKNPFLDILSILPTVLNGDTTTSDIPKTILYFDSEAMCREAVQFIRKILPPHLRSCVHAFSSDLSEKAKRAAWNKFQYVFTVEVTQHSLSTLGSVWER</sequence>
<dbReference type="AlphaFoldDB" id="A0A409XAF3"/>
<dbReference type="GO" id="GO:0003677">
    <property type="term" value="F:DNA binding"/>
    <property type="evidence" value="ECO:0007669"/>
    <property type="project" value="UniProtKB-KW"/>
</dbReference>
<dbReference type="Gene3D" id="3.40.50.300">
    <property type="entry name" value="P-loop containing nucleotide triphosphate hydrolases"/>
    <property type="match status" value="1"/>
</dbReference>
<dbReference type="GO" id="GO:0005524">
    <property type="term" value="F:ATP binding"/>
    <property type="evidence" value="ECO:0007669"/>
    <property type="project" value="InterPro"/>
</dbReference>
<accession>A0A409XAF3</accession>
<evidence type="ECO:0000313" key="8">
    <source>
        <dbReference type="EMBL" id="PPQ87778.1"/>
    </source>
</evidence>
<dbReference type="EC" id="5.6.2.4" evidence="5"/>
<dbReference type="GO" id="GO:0005737">
    <property type="term" value="C:cytoplasm"/>
    <property type="evidence" value="ECO:0007669"/>
    <property type="project" value="TreeGrafter"/>
</dbReference>
<evidence type="ECO:0000256" key="4">
    <source>
        <dbReference type="ARBA" id="ARBA00034617"/>
    </source>
</evidence>
<evidence type="ECO:0000259" key="7">
    <source>
        <dbReference type="Pfam" id="PF00270"/>
    </source>
</evidence>
<evidence type="ECO:0000256" key="3">
    <source>
        <dbReference type="ARBA" id="ARBA00023235"/>
    </source>
</evidence>
<dbReference type="GO" id="GO:0043138">
    <property type="term" value="F:3'-5' DNA helicase activity"/>
    <property type="evidence" value="ECO:0007669"/>
    <property type="project" value="UniProtKB-EC"/>
</dbReference>
<dbReference type="Pfam" id="PF00270">
    <property type="entry name" value="DEAD"/>
    <property type="match status" value="1"/>
</dbReference>
<evidence type="ECO:0000256" key="6">
    <source>
        <dbReference type="SAM" id="MobiDB-lite"/>
    </source>
</evidence>
<dbReference type="InterPro" id="IPR011545">
    <property type="entry name" value="DEAD/DEAH_box_helicase_dom"/>
</dbReference>
<comment type="catalytic activity">
    <reaction evidence="4">
        <text>Couples ATP hydrolysis with the unwinding of duplex DNA by translocating in the 3'-5' direction.</text>
        <dbReference type="EC" id="5.6.2.4"/>
    </reaction>
</comment>
<feature type="domain" description="DEAD/DEAH-box helicase" evidence="7">
    <location>
        <begin position="67"/>
        <end position="182"/>
    </location>
</feature>
<dbReference type="PANTHER" id="PTHR13710">
    <property type="entry name" value="DNA HELICASE RECQ FAMILY MEMBER"/>
    <property type="match status" value="1"/>
</dbReference>
<dbReference type="PANTHER" id="PTHR13710:SF105">
    <property type="entry name" value="ATP-DEPENDENT DNA HELICASE Q1"/>
    <property type="match status" value="1"/>
</dbReference>